<sequence>MFCRRLNFFAFRSLQIRHSFSTLPPASTRFFSVSPHAQSERIFIPSTGQTAVVNYLKTHNVMVSARPGAGKTATAEAVVRANPNTPIAIVTYSKRLQLDTQKRLQSYPLVDVFTFHGLASRFFGTLIHNDTLFADMRRSAIPPMWIDVPRYEIVILDELQDLTEDLYWLTCAFITFLTQVSSRAPQLLVLGDPRQAIYDFRGADQRYLELSSDTLSAVSPYDWRSAQLSQSFRLSCETANFINNAFLGGEPYIQGSHTGHKPLYIHGNLQCRIAEILKYIYPLIRKYGHENTAILAPSIRSNRVVKLIIQKLWEKYKIPAAHAISDDQMGLDDDVTRGKIIPSTYHQFKGSERDLVIVLGADASYFHFMARDLRDDRCPNATFVALTRARKQLVVLHSHEYSAMPFVDWAAIESCANVINLEDEPPKAQDEPGRPLQSGLLLPRRVIATDAARHLRQEVLDNIVRQLDIQKVQPPLPPHRCIDAPDKVRTDFAKNHWEPVSDLNGLAVTLDFEYWLTGKVAAFMKQLERLPKKKKLEDDTYRAIWLSKEATHYDADVSGFKSRWFQMVYKGHKFNWMVPYLAASTKRLSEQFSEYNRSALARNLTMEEPLEQRLSIDNQITRLVGRADMIHSRDKGRDVTIWEVKFVTTLSHEHVVQTVIYGYLWAMAHQDKPFPRLVLYNVKNDEKWEIRTTLERAKQIIEEVLRAKYTSNGEIPTNVFLRRCAGVREEVAQLWPEDEYT</sequence>
<evidence type="ECO:0000313" key="3">
    <source>
        <dbReference type="Proteomes" id="UP000219338"/>
    </source>
</evidence>
<dbReference type="STRING" id="47428.A0A284QMG8"/>
<proteinExistence type="predicted"/>
<dbReference type="Pfam" id="PF12705">
    <property type="entry name" value="PDDEXK_1"/>
    <property type="match status" value="1"/>
</dbReference>
<evidence type="ECO:0000313" key="2">
    <source>
        <dbReference type="EMBL" id="SJK97649.1"/>
    </source>
</evidence>
<dbReference type="OMA" id="NCFILAN"/>
<dbReference type="GO" id="GO:0043138">
    <property type="term" value="F:3'-5' DNA helicase activity"/>
    <property type="evidence" value="ECO:0007669"/>
    <property type="project" value="TreeGrafter"/>
</dbReference>
<dbReference type="Pfam" id="PF13245">
    <property type="entry name" value="AAA_19"/>
    <property type="match status" value="1"/>
</dbReference>
<dbReference type="SUPFAM" id="SSF52540">
    <property type="entry name" value="P-loop containing nucleoside triphosphate hydrolases"/>
    <property type="match status" value="1"/>
</dbReference>
<reference evidence="3" key="1">
    <citation type="journal article" date="2017" name="Nat. Ecol. Evol.">
        <title>Genome expansion and lineage-specific genetic innovations in the forest pathogenic fungi Armillaria.</title>
        <authorList>
            <person name="Sipos G."/>
            <person name="Prasanna A.N."/>
            <person name="Walter M.C."/>
            <person name="O'Connor E."/>
            <person name="Balint B."/>
            <person name="Krizsan K."/>
            <person name="Kiss B."/>
            <person name="Hess J."/>
            <person name="Varga T."/>
            <person name="Slot J."/>
            <person name="Riley R."/>
            <person name="Boka B."/>
            <person name="Rigling D."/>
            <person name="Barry K."/>
            <person name="Lee J."/>
            <person name="Mihaltcheva S."/>
            <person name="LaButti K."/>
            <person name="Lipzen A."/>
            <person name="Waldron R."/>
            <person name="Moloney N.M."/>
            <person name="Sperisen C."/>
            <person name="Kredics L."/>
            <person name="Vagvoelgyi C."/>
            <person name="Patrignani A."/>
            <person name="Fitzpatrick D."/>
            <person name="Nagy I."/>
            <person name="Doyle S."/>
            <person name="Anderson J.B."/>
            <person name="Grigoriev I.V."/>
            <person name="Gueldener U."/>
            <person name="Muensterkoetter M."/>
            <person name="Nagy L.G."/>
        </authorList>
    </citation>
    <scope>NUCLEOTIDE SEQUENCE [LARGE SCALE GENOMIC DNA]</scope>
    <source>
        <strain evidence="3">C18/9</strain>
    </source>
</reference>
<feature type="domain" description="PD-(D/E)XK endonuclease-like" evidence="1">
    <location>
        <begin position="563"/>
        <end position="719"/>
    </location>
</feature>
<dbReference type="GO" id="GO:0005524">
    <property type="term" value="F:ATP binding"/>
    <property type="evidence" value="ECO:0007669"/>
    <property type="project" value="InterPro"/>
</dbReference>
<dbReference type="Gene3D" id="3.90.320.10">
    <property type="match status" value="1"/>
</dbReference>
<dbReference type="InterPro" id="IPR000212">
    <property type="entry name" value="DNA_helicase_UvrD/REP"/>
</dbReference>
<dbReference type="GO" id="GO:0005634">
    <property type="term" value="C:nucleus"/>
    <property type="evidence" value="ECO:0007669"/>
    <property type="project" value="TreeGrafter"/>
</dbReference>
<keyword evidence="3" id="KW-1185">Reference proteome</keyword>
<dbReference type="GO" id="GO:0003677">
    <property type="term" value="F:DNA binding"/>
    <property type="evidence" value="ECO:0007669"/>
    <property type="project" value="InterPro"/>
</dbReference>
<dbReference type="InterPro" id="IPR038726">
    <property type="entry name" value="PDDEXK_AddAB-type"/>
</dbReference>
<dbReference type="InterPro" id="IPR011604">
    <property type="entry name" value="PDDEXK-like_dom_sf"/>
</dbReference>
<organism evidence="2 3">
    <name type="scientific">Armillaria ostoyae</name>
    <name type="common">Armillaria root rot fungus</name>
    <dbReference type="NCBI Taxonomy" id="47428"/>
    <lineage>
        <taxon>Eukaryota</taxon>
        <taxon>Fungi</taxon>
        <taxon>Dikarya</taxon>
        <taxon>Basidiomycota</taxon>
        <taxon>Agaricomycotina</taxon>
        <taxon>Agaricomycetes</taxon>
        <taxon>Agaricomycetidae</taxon>
        <taxon>Agaricales</taxon>
        <taxon>Marasmiineae</taxon>
        <taxon>Physalacriaceae</taxon>
        <taxon>Armillaria</taxon>
    </lineage>
</organism>
<accession>A0A284QMG8</accession>
<evidence type="ECO:0000259" key="1">
    <source>
        <dbReference type="Pfam" id="PF12705"/>
    </source>
</evidence>
<dbReference type="OrthoDB" id="3216789at2759"/>
<dbReference type="Proteomes" id="UP000219338">
    <property type="component" value="Unassembled WGS sequence"/>
</dbReference>
<dbReference type="PANTHER" id="PTHR11070">
    <property type="entry name" value="UVRD / RECB / PCRA DNA HELICASE FAMILY MEMBER"/>
    <property type="match status" value="1"/>
</dbReference>
<dbReference type="Gene3D" id="3.40.50.300">
    <property type="entry name" value="P-loop containing nucleotide triphosphate hydrolases"/>
    <property type="match status" value="2"/>
</dbReference>
<dbReference type="PANTHER" id="PTHR11070:SF66">
    <property type="entry name" value="UVRD-LIKE HELICASE C-TERMINAL DOMAIN-CONTAINING PROTEIN"/>
    <property type="match status" value="1"/>
</dbReference>
<name>A0A284QMG8_ARMOS</name>
<protein>
    <recommendedName>
        <fullName evidence="1">PD-(D/E)XK endonuclease-like domain-containing protein</fullName>
    </recommendedName>
</protein>
<dbReference type="AlphaFoldDB" id="A0A284QMG8"/>
<dbReference type="EMBL" id="FUEG01000001">
    <property type="protein sequence ID" value="SJK97649.1"/>
    <property type="molecule type" value="Genomic_DNA"/>
</dbReference>
<dbReference type="GO" id="GO:0000725">
    <property type="term" value="P:recombinational repair"/>
    <property type="evidence" value="ECO:0007669"/>
    <property type="project" value="TreeGrafter"/>
</dbReference>
<dbReference type="InterPro" id="IPR027417">
    <property type="entry name" value="P-loop_NTPase"/>
</dbReference>
<gene>
    <name evidence="2" type="ORF">ARMOST_00902</name>
</gene>